<protein>
    <recommendedName>
        <fullName evidence="9">Mitochondrial GTPase 1</fullName>
    </recommendedName>
</protein>
<dbReference type="CDD" id="cd01856">
    <property type="entry name" value="YlqF"/>
    <property type="match status" value="1"/>
</dbReference>
<accession>A0A0L8GZX4</accession>
<evidence type="ECO:0000256" key="9">
    <source>
        <dbReference type="PIRNR" id="PIRNR006230"/>
    </source>
</evidence>
<feature type="binding site" evidence="10">
    <location>
        <position position="204"/>
    </location>
    <ligand>
        <name>GTP</name>
        <dbReference type="ChEBI" id="CHEBI:37565"/>
    </ligand>
</feature>
<proteinExistence type="inferred from homology"/>
<evidence type="ECO:0000259" key="11">
    <source>
        <dbReference type="Pfam" id="PF01926"/>
    </source>
</evidence>
<dbReference type="Pfam" id="PF01926">
    <property type="entry name" value="MMR_HSR1"/>
    <property type="match status" value="1"/>
</dbReference>
<dbReference type="KEGG" id="obi:106873742"/>
<dbReference type="AlphaFoldDB" id="A0A0L8GZX4"/>
<evidence type="ECO:0000256" key="7">
    <source>
        <dbReference type="ARBA" id="ARBA00023136"/>
    </source>
</evidence>
<dbReference type="FunFam" id="1.10.1580.10:FF:000004">
    <property type="entry name" value="Mitochondrial GTPase 1"/>
    <property type="match status" value="1"/>
</dbReference>
<dbReference type="SUPFAM" id="SSF52540">
    <property type="entry name" value="P-loop containing nucleoside triphosphate hydrolases"/>
    <property type="match status" value="1"/>
</dbReference>
<evidence type="ECO:0000256" key="5">
    <source>
        <dbReference type="ARBA" id="ARBA00023128"/>
    </source>
</evidence>
<keyword evidence="3" id="KW-0999">Mitochondrion inner membrane</keyword>
<evidence type="ECO:0000256" key="10">
    <source>
        <dbReference type="PIRSR" id="PIRSR006230-1"/>
    </source>
</evidence>
<feature type="domain" description="G" evidence="11">
    <location>
        <begin position="144"/>
        <end position="222"/>
    </location>
</feature>
<feature type="binding site" evidence="10">
    <location>
        <begin position="79"/>
        <end position="82"/>
    </location>
    <ligand>
        <name>GTP</name>
        <dbReference type="ChEBI" id="CHEBI:37565"/>
    </ligand>
</feature>
<dbReference type="GO" id="GO:0005525">
    <property type="term" value="F:GTP binding"/>
    <property type="evidence" value="ECO:0007669"/>
    <property type="project" value="UniProtKB-KW"/>
</dbReference>
<comment type="function">
    <text evidence="8 9">Plays a role in the regulation of the mitochondrial ribosome assembly and of translational activity. Displays mitochondrial GTPase activity.</text>
</comment>
<evidence type="ECO:0000256" key="6">
    <source>
        <dbReference type="ARBA" id="ARBA00023134"/>
    </source>
</evidence>
<evidence type="ECO:0000256" key="8">
    <source>
        <dbReference type="ARBA" id="ARBA00045284"/>
    </source>
</evidence>
<name>A0A0L8GZX4_OCTBM</name>
<feature type="binding site" evidence="10">
    <location>
        <begin position="152"/>
        <end position="157"/>
    </location>
    <ligand>
        <name>GTP</name>
        <dbReference type="ChEBI" id="CHEBI:37565"/>
    </ligand>
</feature>
<dbReference type="OrthoDB" id="269151at2759"/>
<dbReference type="PANTHER" id="PTHR45782:SF4">
    <property type="entry name" value="MITOCHONDRIAL RIBOSOME-ASSOCIATED GTPASE 1"/>
    <property type="match status" value="1"/>
</dbReference>
<keyword evidence="4" id="KW-0809">Transit peptide</keyword>
<dbReference type="GO" id="GO:0003924">
    <property type="term" value="F:GTPase activity"/>
    <property type="evidence" value="ECO:0007669"/>
    <property type="project" value="TreeGrafter"/>
</dbReference>
<gene>
    <name evidence="12" type="ORF">OCBIM_22025331mg</name>
</gene>
<dbReference type="GO" id="GO:0005743">
    <property type="term" value="C:mitochondrial inner membrane"/>
    <property type="evidence" value="ECO:0007669"/>
    <property type="project" value="UniProtKB-SubCell"/>
</dbReference>
<dbReference type="InterPro" id="IPR016478">
    <property type="entry name" value="GTPase_MTG1"/>
</dbReference>
<dbReference type="PIRSF" id="PIRSF006230">
    <property type="entry name" value="MG442"/>
    <property type="match status" value="1"/>
</dbReference>
<dbReference type="Gene3D" id="1.10.1580.10">
    <property type="match status" value="1"/>
</dbReference>
<comment type="subcellular location">
    <subcellularLocation>
        <location evidence="1">Mitochondrion inner membrane</location>
        <topology evidence="1">Peripheral membrane protein</topology>
        <orientation evidence="1">Matrix side</orientation>
    </subcellularLocation>
</comment>
<keyword evidence="6 9" id="KW-0342">GTP-binding</keyword>
<dbReference type="FunFam" id="3.40.50.300:FF:000876">
    <property type="entry name" value="Mitochondrial GTPase 1"/>
    <property type="match status" value="1"/>
</dbReference>
<dbReference type="EMBL" id="KQ419775">
    <property type="protein sequence ID" value="KOF82404.1"/>
    <property type="molecule type" value="Genomic_DNA"/>
</dbReference>
<keyword evidence="2 9" id="KW-0547">Nucleotide-binding</keyword>
<evidence type="ECO:0000256" key="4">
    <source>
        <dbReference type="ARBA" id="ARBA00022946"/>
    </source>
</evidence>
<dbReference type="InterPro" id="IPR006073">
    <property type="entry name" value="GTP-bd"/>
</dbReference>
<keyword evidence="5 9" id="KW-0496">Mitochondrion</keyword>
<dbReference type="STRING" id="37653.A0A0L8GZX4"/>
<organism evidence="12">
    <name type="scientific">Octopus bimaculoides</name>
    <name type="common">California two-spotted octopus</name>
    <dbReference type="NCBI Taxonomy" id="37653"/>
    <lineage>
        <taxon>Eukaryota</taxon>
        <taxon>Metazoa</taxon>
        <taxon>Spiralia</taxon>
        <taxon>Lophotrochozoa</taxon>
        <taxon>Mollusca</taxon>
        <taxon>Cephalopoda</taxon>
        <taxon>Coleoidea</taxon>
        <taxon>Octopodiformes</taxon>
        <taxon>Octopoda</taxon>
        <taxon>Incirrata</taxon>
        <taxon>Octopodidae</taxon>
        <taxon>Octopus</taxon>
    </lineage>
</organism>
<evidence type="ECO:0000256" key="3">
    <source>
        <dbReference type="ARBA" id="ARBA00022792"/>
    </source>
</evidence>
<dbReference type="InterPro" id="IPR023179">
    <property type="entry name" value="GTP-bd_ortho_bundle_sf"/>
</dbReference>
<reference evidence="12" key="1">
    <citation type="submission" date="2015-07" db="EMBL/GenBank/DDBJ databases">
        <title>MeaNS - Measles Nucleotide Surveillance Program.</title>
        <authorList>
            <person name="Tran T."/>
            <person name="Druce J."/>
        </authorList>
    </citation>
    <scope>NUCLEOTIDE SEQUENCE</scope>
    <source>
        <strain evidence="12">UCB-OBI-ISO-001</strain>
        <tissue evidence="12">Gonad</tissue>
    </source>
</reference>
<dbReference type="OMA" id="GVLWPKF"/>
<comment type="similarity">
    <text evidence="9">Belongs to the TRAFAC class YlqF/YawG GTPase family. MTG1 subfamily.</text>
</comment>
<dbReference type="InterPro" id="IPR027417">
    <property type="entry name" value="P-loop_NTPase"/>
</dbReference>
<evidence type="ECO:0000256" key="2">
    <source>
        <dbReference type="ARBA" id="ARBA00022741"/>
    </source>
</evidence>
<dbReference type="GO" id="GO:0032543">
    <property type="term" value="P:mitochondrial translation"/>
    <property type="evidence" value="ECO:0007669"/>
    <property type="project" value="TreeGrafter"/>
</dbReference>
<dbReference type="PANTHER" id="PTHR45782">
    <property type="entry name" value="MITOCHONDRIAL RIBOSOME-ASSOCIATED GTPASE 1"/>
    <property type="match status" value="1"/>
</dbReference>
<sequence length="329" mass="37157">MAEKIVKHGHLFRKSFTLANKNVAKWFPGHMHKGMQKMVSRIKSVDCIIEVRDARIPLSGQNPKFSGIIAARPHVLLLNKADLCDMSFKDDVERMLKQDGIKELMWINCKEQFPSVIKKDLIPTIMNSINSYERFKQTDLSIYNVMVIGIPNVGKSSLINTIRRVLIQKGKATPVGARAGITRSVMEKIKVSADPKIYVYDTPGVLAPEVKNVDVGMKLALCACLQDHLVGEDVIVDFLLYWFNKHKNFRYMSVFELEEPLDDVLDFLNHVALKNNKIARVTSLDPSKGRTVYKPDFTAAASLVLKKFRAGELGPVMLDSNKIKHLHKA</sequence>
<evidence type="ECO:0000256" key="1">
    <source>
        <dbReference type="ARBA" id="ARBA00004443"/>
    </source>
</evidence>
<keyword evidence="7" id="KW-0472">Membrane</keyword>
<evidence type="ECO:0000313" key="12">
    <source>
        <dbReference type="EMBL" id="KOF82404.1"/>
    </source>
</evidence>
<dbReference type="Gene3D" id="3.40.50.300">
    <property type="entry name" value="P-loop containing nucleotide triphosphate hydrolases"/>
    <property type="match status" value="1"/>
</dbReference>